<gene>
    <name evidence="2" type="ORF">SDC9_73875</name>
</gene>
<feature type="transmembrane region" description="Helical" evidence="1">
    <location>
        <begin position="98"/>
        <end position="121"/>
    </location>
</feature>
<accession>A0A644YFK9</accession>
<proteinExistence type="predicted"/>
<evidence type="ECO:0000313" key="2">
    <source>
        <dbReference type="EMBL" id="MPM27365.1"/>
    </source>
</evidence>
<keyword evidence="1" id="KW-0472">Membrane</keyword>
<dbReference type="AlphaFoldDB" id="A0A644YFK9"/>
<keyword evidence="1" id="KW-0812">Transmembrane</keyword>
<dbReference type="EMBL" id="VSSQ01004974">
    <property type="protein sequence ID" value="MPM27365.1"/>
    <property type="molecule type" value="Genomic_DNA"/>
</dbReference>
<feature type="transmembrane region" description="Helical" evidence="1">
    <location>
        <begin position="39"/>
        <end position="57"/>
    </location>
</feature>
<name>A0A644YFK9_9ZZZZ</name>
<feature type="transmembrane region" description="Helical" evidence="1">
    <location>
        <begin position="69"/>
        <end position="92"/>
    </location>
</feature>
<evidence type="ECO:0000256" key="1">
    <source>
        <dbReference type="SAM" id="Phobius"/>
    </source>
</evidence>
<feature type="transmembrane region" description="Helical" evidence="1">
    <location>
        <begin position="7"/>
        <end position="27"/>
    </location>
</feature>
<reference evidence="2" key="1">
    <citation type="submission" date="2019-08" db="EMBL/GenBank/DDBJ databases">
        <authorList>
            <person name="Kucharzyk K."/>
            <person name="Murdoch R.W."/>
            <person name="Higgins S."/>
            <person name="Loffler F."/>
        </authorList>
    </citation>
    <scope>NUCLEOTIDE SEQUENCE</scope>
</reference>
<protein>
    <submittedName>
        <fullName evidence="2">Uncharacterized protein</fullName>
    </submittedName>
</protein>
<keyword evidence="1" id="KW-1133">Transmembrane helix</keyword>
<sequence>MKRLVRHFLIVHTVMLFAAGFGVWYILKIFSPDTLIDAYFVLPLFFYITGLVFIFIMMKMPKDNPKEIVNMYMLLRVIKVFIGVIIITLYWFLDKEQIRSFAIIFIIFYLIYLGIETYIYMKIEMYLKEEQKKNNPVKKKYLKDR</sequence>
<organism evidence="2">
    <name type="scientific">bioreactor metagenome</name>
    <dbReference type="NCBI Taxonomy" id="1076179"/>
    <lineage>
        <taxon>unclassified sequences</taxon>
        <taxon>metagenomes</taxon>
        <taxon>ecological metagenomes</taxon>
    </lineage>
</organism>
<comment type="caution">
    <text evidence="2">The sequence shown here is derived from an EMBL/GenBank/DDBJ whole genome shotgun (WGS) entry which is preliminary data.</text>
</comment>